<evidence type="ECO:0000256" key="2">
    <source>
        <dbReference type="ARBA" id="ARBA00022525"/>
    </source>
</evidence>
<keyword evidence="2" id="KW-0964">Secreted</keyword>
<evidence type="ECO:0000256" key="3">
    <source>
        <dbReference type="ARBA" id="ARBA00022729"/>
    </source>
</evidence>
<dbReference type="Proteomes" id="UP001345219">
    <property type="component" value="Chromosome 13"/>
</dbReference>
<dbReference type="PANTHER" id="PTHR33599">
    <property type="entry name" value="PROTEIN IDA-LIKE 5"/>
    <property type="match status" value="1"/>
</dbReference>
<evidence type="ECO:0000313" key="7">
    <source>
        <dbReference type="Proteomes" id="UP001345219"/>
    </source>
</evidence>
<evidence type="ECO:0000313" key="6">
    <source>
        <dbReference type="EMBL" id="KAK4780880.1"/>
    </source>
</evidence>
<evidence type="ECO:0000256" key="1">
    <source>
        <dbReference type="ARBA" id="ARBA00004239"/>
    </source>
</evidence>
<reference evidence="6 7" key="1">
    <citation type="journal article" date="2023" name="Hortic Res">
        <title>Pangenome of water caltrop reveals structural variations and asymmetric subgenome divergence after allopolyploidization.</title>
        <authorList>
            <person name="Zhang X."/>
            <person name="Chen Y."/>
            <person name="Wang L."/>
            <person name="Yuan Y."/>
            <person name="Fang M."/>
            <person name="Shi L."/>
            <person name="Lu R."/>
            <person name="Comes H.P."/>
            <person name="Ma Y."/>
            <person name="Chen Y."/>
            <person name="Huang G."/>
            <person name="Zhou Y."/>
            <person name="Zheng Z."/>
            <person name="Qiu Y."/>
        </authorList>
    </citation>
    <scope>NUCLEOTIDE SEQUENCE [LARGE SCALE GENOMIC DNA]</scope>
    <source>
        <tissue evidence="6">Roots</tissue>
    </source>
</reference>
<evidence type="ECO:0000256" key="5">
    <source>
        <dbReference type="SAM" id="SignalP"/>
    </source>
</evidence>
<protein>
    <submittedName>
        <fullName evidence="6">Uncharacterized protein</fullName>
    </submittedName>
</protein>
<feature type="signal peptide" evidence="5">
    <location>
        <begin position="1"/>
        <end position="21"/>
    </location>
</feature>
<dbReference type="AlphaFoldDB" id="A0AAN7LGP4"/>
<feature type="region of interest" description="Disordered" evidence="4">
    <location>
        <begin position="75"/>
        <end position="96"/>
    </location>
</feature>
<feature type="chain" id="PRO_5042914973" evidence="5">
    <location>
        <begin position="22"/>
        <end position="96"/>
    </location>
</feature>
<dbReference type="GO" id="GO:0005576">
    <property type="term" value="C:extracellular region"/>
    <property type="evidence" value="ECO:0007669"/>
    <property type="project" value="UniProtKB-SubCell"/>
</dbReference>
<organism evidence="6 7">
    <name type="scientific">Trapa incisa</name>
    <dbReference type="NCBI Taxonomy" id="236973"/>
    <lineage>
        <taxon>Eukaryota</taxon>
        <taxon>Viridiplantae</taxon>
        <taxon>Streptophyta</taxon>
        <taxon>Embryophyta</taxon>
        <taxon>Tracheophyta</taxon>
        <taxon>Spermatophyta</taxon>
        <taxon>Magnoliopsida</taxon>
        <taxon>eudicotyledons</taxon>
        <taxon>Gunneridae</taxon>
        <taxon>Pentapetalae</taxon>
        <taxon>rosids</taxon>
        <taxon>malvids</taxon>
        <taxon>Myrtales</taxon>
        <taxon>Lythraceae</taxon>
        <taxon>Trapa</taxon>
    </lineage>
</organism>
<keyword evidence="7" id="KW-1185">Reference proteome</keyword>
<proteinExistence type="predicted"/>
<dbReference type="GO" id="GO:0010227">
    <property type="term" value="P:floral organ abscission"/>
    <property type="evidence" value="ECO:0007669"/>
    <property type="project" value="InterPro"/>
</dbReference>
<dbReference type="EMBL" id="JAXIOK010000001">
    <property type="protein sequence ID" value="KAK4780880.1"/>
    <property type="molecule type" value="Genomic_DNA"/>
</dbReference>
<comment type="caution">
    <text evidence="6">The sequence shown here is derived from an EMBL/GenBank/DDBJ whole genome shotgun (WGS) entry which is preliminary data.</text>
</comment>
<gene>
    <name evidence="6" type="ORF">SAY87_016986</name>
</gene>
<evidence type="ECO:0000256" key="4">
    <source>
        <dbReference type="SAM" id="MobiDB-lite"/>
    </source>
</evidence>
<comment type="subcellular location">
    <subcellularLocation>
        <location evidence="1">Secreted</location>
        <location evidence="1">Extracellular space</location>
    </subcellularLocation>
</comment>
<dbReference type="PANTHER" id="PTHR33599:SF20">
    <property type="entry name" value="PROTEIN IDA"/>
    <property type="match status" value="1"/>
</dbReference>
<dbReference type="InterPro" id="IPR039639">
    <property type="entry name" value="IDA-like"/>
</dbReference>
<accession>A0AAN7LGP4</accession>
<keyword evidence="3 5" id="KW-0732">Signal</keyword>
<name>A0AAN7LGP4_9MYRT</name>
<sequence>MVAKAVVVIMLVLMASSSVFAARPGGKAFMVYRFPRKLDDMTEKMIRDQQQQHQAQPLTSFTYGGRAFGFLPKATRVLPSGPSKRHNSAVASTPKN</sequence>